<dbReference type="CDD" id="cd00207">
    <property type="entry name" value="fer2"/>
    <property type="match status" value="1"/>
</dbReference>
<dbReference type="PANTHER" id="PTHR30212">
    <property type="entry name" value="PROTEIN YIIM"/>
    <property type="match status" value="1"/>
</dbReference>
<dbReference type="InterPro" id="IPR006058">
    <property type="entry name" value="2Fe2S_fd_BS"/>
</dbReference>
<dbReference type="Proteomes" id="UP000589036">
    <property type="component" value="Unassembled WGS sequence"/>
</dbReference>
<dbReference type="InterPro" id="IPR052353">
    <property type="entry name" value="Benzoxazolinone_Detox_Enz"/>
</dbReference>
<gene>
    <name evidence="2" type="ORF">HDA32_002237</name>
</gene>
<sequence length="134" mass="13838">MAVNTFATSPSNGGTDPTAVASLRVTGKVEAADGVVAAAEEAGTGGRRFDVELRRSGTTLTVGSDRSLLQVLGEAGVHVLSSCRQGLCGTCETAVLSGVPDHRDSILDEDDRAAGDCMFVCVSRARSERLVLDL</sequence>
<evidence type="ECO:0000313" key="2">
    <source>
        <dbReference type="EMBL" id="NYE47117.1"/>
    </source>
</evidence>
<evidence type="ECO:0000259" key="1">
    <source>
        <dbReference type="PROSITE" id="PS51085"/>
    </source>
</evidence>
<dbReference type="GO" id="GO:0051537">
    <property type="term" value="F:2 iron, 2 sulfur cluster binding"/>
    <property type="evidence" value="ECO:0007669"/>
    <property type="project" value="InterPro"/>
</dbReference>
<dbReference type="PROSITE" id="PS51085">
    <property type="entry name" value="2FE2S_FER_2"/>
    <property type="match status" value="1"/>
</dbReference>
<dbReference type="Pfam" id="PF00111">
    <property type="entry name" value="Fer2"/>
    <property type="match status" value="1"/>
</dbReference>
<dbReference type="EMBL" id="JACCCC010000001">
    <property type="protein sequence ID" value="NYE47117.1"/>
    <property type="molecule type" value="Genomic_DNA"/>
</dbReference>
<dbReference type="PANTHER" id="PTHR30212:SF2">
    <property type="entry name" value="PROTEIN YIIM"/>
    <property type="match status" value="1"/>
</dbReference>
<feature type="domain" description="2Fe-2S ferredoxin-type" evidence="1">
    <location>
        <begin position="49"/>
        <end position="134"/>
    </location>
</feature>
<dbReference type="InterPro" id="IPR036010">
    <property type="entry name" value="2Fe-2S_ferredoxin-like_sf"/>
</dbReference>
<proteinExistence type="predicted"/>
<accession>A0A852TUZ0</accession>
<reference evidence="2 3" key="1">
    <citation type="submission" date="2020-07" db="EMBL/GenBank/DDBJ databases">
        <title>Sequencing the genomes of 1000 actinobacteria strains.</title>
        <authorList>
            <person name="Klenk H.-P."/>
        </authorList>
    </citation>
    <scope>NUCLEOTIDE SEQUENCE [LARGE SCALE GENOMIC DNA]</scope>
    <source>
        <strain evidence="2 3">CXB654</strain>
    </source>
</reference>
<comment type="caution">
    <text evidence="2">The sequence shown here is derived from an EMBL/GenBank/DDBJ whole genome shotgun (WGS) entry which is preliminary data.</text>
</comment>
<dbReference type="AlphaFoldDB" id="A0A852TUZ0"/>
<organism evidence="2 3">
    <name type="scientific">Spinactinospora alkalitolerans</name>
    <dbReference type="NCBI Taxonomy" id="687207"/>
    <lineage>
        <taxon>Bacteria</taxon>
        <taxon>Bacillati</taxon>
        <taxon>Actinomycetota</taxon>
        <taxon>Actinomycetes</taxon>
        <taxon>Streptosporangiales</taxon>
        <taxon>Nocardiopsidaceae</taxon>
        <taxon>Spinactinospora</taxon>
    </lineage>
</organism>
<dbReference type="Gene3D" id="3.10.20.30">
    <property type="match status" value="1"/>
</dbReference>
<keyword evidence="3" id="KW-1185">Reference proteome</keyword>
<dbReference type="RefSeq" id="WP_246334297.1">
    <property type="nucleotide sequence ID" value="NZ_BAAAYY010000009.1"/>
</dbReference>
<protein>
    <submittedName>
        <fullName evidence="2">Ferredoxin</fullName>
    </submittedName>
</protein>
<evidence type="ECO:0000313" key="3">
    <source>
        <dbReference type="Proteomes" id="UP000589036"/>
    </source>
</evidence>
<dbReference type="PROSITE" id="PS00197">
    <property type="entry name" value="2FE2S_FER_1"/>
    <property type="match status" value="1"/>
</dbReference>
<dbReference type="InterPro" id="IPR012675">
    <property type="entry name" value="Beta-grasp_dom_sf"/>
</dbReference>
<dbReference type="SUPFAM" id="SSF54292">
    <property type="entry name" value="2Fe-2S ferredoxin-like"/>
    <property type="match status" value="1"/>
</dbReference>
<name>A0A852TUZ0_9ACTN</name>
<dbReference type="InterPro" id="IPR001041">
    <property type="entry name" value="2Fe-2S_ferredoxin-type"/>
</dbReference>